<proteinExistence type="predicted"/>
<name>A0A915I742_ROMCU</name>
<sequence length="106" mass="13085">MDINFDEFFEDEGNLLGILWWLTQKRRQRKRRWYIRPINICRQIDSHYNNLINDLRRRDLPMFLNYFRMSPDRFDELLHKLFTILSPSYTHQQPVSAAERLAVTLR</sequence>
<keyword evidence="1" id="KW-1185">Reference proteome</keyword>
<dbReference type="Proteomes" id="UP000887565">
    <property type="component" value="Unplaced"/>
</dbReference>
<reference evidence="2" key="1">
    <citation type="submission" date="2022-11" db="UniProtKB">
        <authorList>
            <consortium name="WormBaseParasite"/>
        </authorList>
    </citation>
    <scope>IDENTIFICATION</scope>
</reference>
<evidence type="ECO:0000313" key="2">
    <source>
        <dbReference type="WBParaSite" id="nRc.2.0.1.t09691-RA"/>
    </source>
</evidence>
<accession>A0A915I742</accession>
<dbReference type="OMA" id="IRPINIC"/>
<protein>
    <submittedName>
        <fullName evidence="2">Uncharacterized protein</fullName>
    </submittedName>
</protein>
<dbReference type="WBParaSite" id="nRc.2.0.1.t09691-RA">
    <property type="protein sequence ID" value="nRc.2.0.1.t09691-RA"/>
    <property type="gene ID" value="nRc.2.0.1.g09691"/>
</dbReference>
<dbReference type="AlphaFoldDB" id="A0A915I742"/>
<organism evidence="1 2">
    <name type="scientific">Romanomermis culicivorax</name>
    <name type="common">Nematode worm</name>
    <dbReference type="NCBI Taxonomy" id="13658"/>
    <lineage>
        <taxon>Eukaryota</taxon>
        <taxon>Metazoa</taxon>
        <taxon>Ecdysozoa</taxon>
        <taxon>Nematoda</taxon>
        <taxon>Enoplea</taxon>
        <taxon>Dorylaimia</taxon>
        <taxon>Mermithida</taxon>
        <taxon>Mermithoidea</taxon>
        <taxon>Mermithidae</taxon>
        <taxon>Romanomermis</taxon>
    </lineage>
</organism>
<evidence type="ECO:0000313" key="1">
    <source>
        <dbReference type="Proteomes" id="UP000887565"/>
    </source>
</evidence>